<dbReference type="InterPro" id="IPR000473">
    <property type="entry name" value="Ribosomal_bL36"/>
</dbReference>
<comment type="caution">
    <text evidence="4">The sequence shown here is derived from an EMBL/GenBank/DDBJ whole genome shotgun (WGS) entry which is preliminary data.</text>
</comment>
<dbReference type="EMBL" id="LAZR01005592">
    <property type="protein sequence ID" value="KKM98664.1"/>
    <property type="molecule type" value="Genomic_DNA"/>
</dbReference>
<dbReference type="Pfam" id="PF00444">
    <property type="entry name" value="Ribosomal_L36"/>
    <property type="match status" value="1"/>
</dbReference>
<comment type="similarity">
    <text evidence="1">Belongs to the bacterial ribosomal protein bL36 family.</text>
</comment>
<name>A0A0F9LU25_9ZZZZ</name>
<dbReference type="GO" id="GO:0005840">
    <property type="term" value="C:ribosome"/>
    <property type="evidence" value="ECO:0007669"/>
    <property type="project" value="UniProtKB-KW"/>
</dbReference>
<dbReference type="HAMAP" id="MF_00251">
    <property type="entry name" value="Ribosomal_bL36"/>
    <property type="match status" value="1"/>
</dbReference>
<protein>
    <recommendedName>
        <fullName evidence="5">50S ribosomal protein L36</fullName>
    </recommendedName>
</protein>
<evidence type="ECO:0000313" key="4">
    <source>
        <dbReference type="EMBL" id="KKM98664.1"/>
    </source>
</evidence>
<dbReference type="PROSITE" id="PS00828">
    <property type="entry name" value="RIBOSOMAL_L36"/>
    <property type="match status" value="1"/>
</dbReference>
<reference evidence="4" key="1">
    <citation type="journal article" date="2015" name="Nature">
        <title>Complex archaea that bridge the gap between prokaryotes and eukaryotes.</title>
        <authorList>
            <person name="Spang A."/>
            <person name="Saw J.H."/>
            <person name="Jorgensen S.L."/>
            <person name="Zaremba-Niedzwiedzka K."/>
            <person name="Martijn J."/>
            <person name="Lind A.E."/>
            <person name="van Eijk R."/>
            <person name="Schleper C."/>
            <person name="Guy L."/>
            <person name="Ettema T.J."/>
        </authorList>
    </citation>
    <scope>NUCLEOTIDE SEQUENCE</scope>
</reference>
<dbReference type="GO" id="GO:0006412">
    <property type="term" value="P:translation"/>
    <property type="evidence" value="ECO:0007669"/>
    <property type="project" value="InterPro"/>
</dbReference>
<dbReference type="NCBIfam" id="TIGR01022">
    <property type="entry name" value="rpmJ_bact"/>
    <property type="match status" value="1"/>
</dbReference>
<sequence>MKVSASVKRRCDSCKIVRRKGVVRVVCRNPRHKQRQG</sequence>
<evidence type="ECO:0000256" key="1">
    <source>
        <dbReference type="ARBA" id="ARBA00007645"/>
    </source>
</evidence>
<dbReference type="PANTHER" id="PTHR42888">
    <property type="entry name" value="50S RIBOSOMAL PROTEIN L36, CHLOROPLASTIC"/>
    <property type="match status" value="1"/>
</dbReference>
<proteinExistence type="inferred from homology"/>
<dbReference type="AlphaFoldDB" id="A0A0F9LU25"/>
<keyword evidence="2" id="KW-0689">Ribosomal protein</keyword>
<gene>
    <name evidence="4" type="ORF">LCGC14_1155660</name>
</gene>
<evidence type="ECO:0008006" key="5">
    <source>
        <dbReference type="Google" id="ProtNLM"/>
    </source>
</evidence>
<dbReference type="InterPro" id="IPR035977">
    <property type="entry name" value="Ribosomal_bL36_sp"/>
</dbReference>
<evidence type="ECO:0000256" key="3">
    <source>
        <dbReference type="ARBA" id="ARBA00023274"/>
    </source>
</evidence>
<dbReference type="GO" id="GO:0005737">
    <property type="term" value="C:cytoplasm"/>
    <property type="evidence" value="ECO:0007669"/>
    <property type="project" value="UniProtKB-ARBA"/>
</dbReference>
<accession>A0A0F9LU25</accession>
<organism evidence="4">
    <name type="scientific">marine sediment metagenome</name>
    <dbReference type="NCBI Taxonomy" id="412755"/>
    <lineage>
        <taxon>unclassified sequences</taxon>
        <taxon>metagenomes</taxon>
        <taxon>ecological metagenomes</taxon>
    </lineage>
</organism>
<dbReference type="GO" id="GO:0003735">
    <property type="term" value="F:structural constituent of ribosome"/>
    <property type="evidence" value="ECO:0007669"/>
    <property type="project" value="InterPro"/>
</dbReference>
<dbReference type="PANTHER" id="PTHR42888:SF1">
    <property type="entry name" value="LARGE RIBOSOMAL SUBUNIT PROTEIN BL36C"/>
    <property type="match status" value="1"/>
</dbReference>
<dbReference type="GO" id="GO:1990904">
    <property type="term" value="C:ribonucleoprotein complex"/>
    <property type="evidence" value="ECO:0007669"/>
    <property type="project" value="UniProtKB-KW"/>
</dbReference>
<evidence type="ECO:0000256" key="2">
    <source>
        <dbReference type="ARBA" id="ARBA00022980"/>
    </source>
</evidence>
<keyword evidence="3" id="KW-0687">Ribonucleoprotein</keyword>
<dbReference type="SUPFAM" id="SSF57840">
    <property type="entry name" value="Ribosomal protein L36"/>
    <property type="match status" value="1"/>
</dbReference>